<comment type="caution">
    <text evidence="2">The sequence shown here is derived from an EMBL/GenBank/DDBJ whole genome shotgun (WGS) entry which is preliminary data.</text>
</comment>
<dbReference type="InterPro" id="IPR027417">
    <property type="entry name" value="P-loop_NTPase"/>
</dbReference>
<evidence type="ECO:0000313" key="3">
    <source>
        <dbReference type="Proteomes" id="UP001167871"/>
    </source>
</evidence>
<keyword evidence="3" id="KW-1185">Reference proteome</keyword>
<keyword evidence="2" id="KW-0067">ATP-binding</keyword>
<dbReference type="PANTHER" id="PTHR34301:SF8">
    <property type="entry name" value="ATPASE DOMAIN-CONTAINING PROTEIN"/>
    <property type="match status" value="1"/>
</dbReference>
<dbReference type="Proteomes" id="UP001167871">
    <property type="component" value="Unassembled WGS sequence"/>
</dbReference>
<name>A0ABT7XAP1_9BACE</name>
<gene>
    <name evidence="2" type="ORF">QVO10_17590</name>
</gene>
<dbReference type="GO" id="GO:0005524">
    <property type="term" value="F:ATP binding"/>
    <property type="evidence" value="ECO:0007669"/>
    <property type="project" value="UniProtKB-KW"/>
</dbReference>
<reference evidence="2" key="2">
    <citation type="submission" date="2024-05" db="EMBL/GenBank/DDBJ databases">
        <title>Identification and characterization of horizontal gene transfer across gut microbiota members of farm animals based on homology search.</title>
        <authorList>
            <person name="Schwarzerova J."/>
            <person name="Nykrynova M."/>
            <person name="Jureckova K."/>
            <person name="Cejkova D."/>
            <person name="Rychlik I."/>
        </authorList>
    </citation>
    <scope>NUCLEOTIDE SEQUENCE</scope>
    <source>
        <strain evidence="2">84_SSukc20</strain>
    </source>
</reference>
<evidence type="ECO:0000313" key="2">
    <source>
        <dbReference type="EMBL" id="MDN0051156.1"/>
    </source>
</evidence>
<protein>
    <submittedName>
        <fullName evidence="2">ATP-binding protein</fullName>
    </submittedName>
</protein>
<dbReference type="Pfam" id="PF01637">
    <property type="entry name" value="ATPase_2"/>
    <property type="match status" value="1"/>
</dbReference>
<accession>A0ABT7XAP1</accession>
<dbReference type="Gene3D" id="3.40.50.300">
    <property type="entry name" value="P-loop containing nucleotide triphosphate hydrolases"/>
    <property type="match status" value="1"/>
</dbReference>
<dbReference type="SUPFAM" id="SSF52540">
    <property type="entry name" value="P-loop containing nucleoside triphosphate hydrolases"/>
    <property type="match status" value="1"/>
</dbReference>
<dbReference type="RefSeq" id="WP_301935228.1">
    <property type="nucleotide sequence ID" value="NZ_JAUEII010000075.1"/>
</dbReference>
<dbReference type="EMBL" id="JAUEII010000075">
    <property type="protein sequence ID" value="MDN0051156.1"/>
    <property type="molecule type" value="Genomic_DNA"/>
</dbReference>
<feature type="domain" description="ATPase" evidence="1">
    <location>
        <begin position="17"/>
        <end position="260"/>
    </location>
</feature>
<sequence>MIINPFITSGYVAPEYFCDRKKETETLLRWLTNGNHVAIMSTRRMGKTGLIEHCFKQDEISGKYYTFLVDIYATKTLRDFVFRLGKSILDTLKPHKKQVWEKFITCLSSLRSSISFDSSGIPSWNLELGDIHTPAVTLDEIFKYLNEADKPCIVAVDEFQQVINYPEQNMEAVLRTYIQHCRNAYFIFAGSQRHLMGDMFVNPSRPFYQSVTIMHLDAIDIEHYVLFAQHHFRIAGKNIKEEVIRSVYERFEGITWYIQKILNVLYAFTPQGEICTEDKVDIAIRFILESYHYTYSELLFQIPEKQKEILVAICKEGKAQNVTSAAFIKKYRLPSASSVQAALKGLLEKDFITKEQGTYQVYDRFFSLWLREQM</sequence>
<keyword evidence="2" id="KW-0547">Nucleotide-binding</keyword>
<dbReference type="PANTHER" id="PTHR34301">
    <property type="entry name" value="DNA-BINDING PROTEIN-RELATED"/>
    <property type="match status" value="1"/>
</dbReference>
<proteinExistence type="predicted"/>
<evidence type="ECO:0000259" key="1">
    <source>
        <dbReference type="Pfam" id="PF01637"/>
    </source>
</evidence>
<dbReference type="InterPro" id="IPR011579">
    <property type="entry name" value="ATPase_dom"/>
</dbReference>
<reference evidence="2" key="1">
    <citation type="submission" date="2023-06" db="EMBL/GenBank/DDBJ databases">
        <authorList>
            <person name="Zeman M."/>
            <person name="Kubasova T."/>
            <person name="Jahodarova E."/>
            <person name="Nykrynova M."/>
            <person name="Rychlik I."/>
        </authorList>
    </citation>
    <scope>NUCLEOTIDE SEQUENCE</scope>
    <source>
        <strain evidence="2">84_SSukc20</strain>
    </source>
</reference>
<organism evidence="2 3">
    <name type="scientific">Bacteroides gallinaceum</name>
    <dbReference type="NCBI Taxonomy" id="1462571"/>
    <lineage>
        <taxon>Bacteria</taxon>
        <taxon>Pseudomonadati</taxon>
        <taxon>Bacteroidota</taxon>
        <taxon>Bacteroidia</taxon>
        <taxon>Bacteroidales</taxon>
        <taxon>Bacteroidaceae</taxon>
        <taxon>Bacteroides</taxon>
    </lineage>
</organism>